<keyword evidence="3" id="KW-1185">Reference proteome</keyword>
<accession>A0A928VXW4</accession>
<organism evidence="2 3">
    <name type="scientific">Zarconia navalis LEGE 11467</name>
    <dbReference type="NCBI Taxonomy" id="1828826"/>
    <lineage>
        <taxon>Bacteria</taxon>
        <taxon>Bacillati</taxon>
        <taxon>Cyanobacteriota</taxon>
        <taxon>Cyanophyceae</taxon>
        <taxon>Oscillatoriophycideae</taxon>
        <taxon>Oscillatoriales</taxon>
        <taxon>Oscillatoriales incertae sedis</taxon>
        <taxon>Zarconia</taxon>
        <taxon>Zarconia navalis</taxon>
    </lineage>
</organism>
<feature type="compositionally biased region" description="Polar residues" evidence="1">
    <location>
        <begin position="1"/>
        <end position="18"/>
    </location>
</feature>
<protein>
    <submittedName>
        <fullName evidence="2">Uncharacterized protein</fullName>
    </submittedName>
</protein>
<feature type="region of interest" description="Disordered" evidence="1">
    <location>
        <begin position="1"/>
        <end position="20"/>
    </location>
</feature>
<proteinExistence type="predicted"/>
<evidence type="ECO:0000313" key="2">
    <source>
        <dbReference type="EMBL" id="MBE9040787.1"/>
    </source>
</evidence>
<name>A0A928VXW4_9CYAN</name>
<evidence type="ECO:0000313" key="3">
    <source>
        <dbReference type="Proteomes" id="UP000621799"/>
    </source>
</evidence>
<dbReference type="AlphaFoldDB" id="A0A928VXW4"/>
<dbReference type="Proteomes" id="UP000621799">
    <property type="component" value="Unassembled WGS sequence"/>
</dbReference>
<dbReference type="RefSeq" id="WP_264321028.1">
    <property type="nucleotide sequence ID" value="NZ_JADEXN010000118.1"/>
</dbReference>
<gene>
    <name evidence="2" type="ORF">IQ235_08350</name>
</gene>
<sequence length="53" mass="5918">MQPIHDTNTYTSQPTTPNLPIEVSLPPAGNTSTTTLLMLTFCVWLLRQQSSDR</sequence>
<dbReference type="EMBL" id="JADEXN010000118">
    <property type="protein sequence ID" value="MBE9040787.1"/>
    <property type="molecule type" value="Genomic_DNA"/>
</dbReference>
<reference evidence="2" key="1">
    <citation type="submission" date="2020-10" db="EMBL/GenBank/DDBJ databases">
        <authorList>
            <person name="Castelo-Branco R."/>
            <person name="Eusebio N."/>
            <person name="Adriana R."/>
            <person name="Vieira A."/>
            <person name="Brugerolle De Fraissinette N."/>
            <person name="Rezende De Castro R."/>
            <person name="Schneider M.P."/>
            <person name="Vasconcelos V."/>
            <person name="Leao P.N."/>
        </authorList>
    </citation>
    <scope>NUCLEOTIDE SEQUENCE</scope>
    <source>
        <strain evidence="2">LEGE 11467</strain>
    </source>
</reference>
<evidence type="ECO:0000256" key="1">
    <source>
        <dbReference type="SAM" id="MobiDB-lite"/>
    </source>
</evidence>
<comment type="caution">
    <text evidence="2">The sequence shown here is derived from an EMBL/GenBank/DDBJ whole genome shotgun (WGS) entry which is preliminary data.</text>
</comment>